<proteinExistence type="predicted"/>
<accession>A0AC58SRG3</accession>
<dbReference type="Proteomes" id="UP000790787">
    <property type="component" value="Chromosome 15"/>
</dbReference>
<keyword evidence="1" id="KW-1185">Reference proteome</keyword>
<reference evidence="1" key="1">
    <citation type="journal article" date="2014" name="Nat. Commun.">
        <title>The tobacco genome sequence and its comparison with those of tomato and potato.</title>
        <authorList>
            <person name="Sierro N."/>
            <person name="Battey J.N."/>
            <person name="Ouadi S."/>
            <person name="Bakaher N."/>
            <person name="Bovet L."/>
            <person name="Willig A."/>
            <person name="Goepfert S."/>
            <person name="Peitsch M.C."/>
            <person name="Ivanov N.V."/>
        </authorList>
    </citation>
    <scope>NUCLEOTIDE SEQUENCE [LARGE SCALE GENOMIC DNA]</scope>
</reference>
<dbReference type="RefSeq" id="XP_075087561.1">
    <property type="nucleotide sequence ID" value="XM_075231460.1"/>
</dbReference>
<gene>
    <name evidence="2" type="primary">LOC142169580</name>
</gene>
<evidence type="ECO:0000313" key="2">
    <source>
        <dbReference type="RefSeq" id="XP_075087561.1"/>
    </source>
</evidence>
<organism evidence="1 2">
    <name type="scientific">Nicotiana tabacum</name>
    <name type="common">Common tobacco</name>
    <dbReference type="NCBI Taxonomy" id="4097"/>
    <lineage>
        <taxon>Eukaryota</taxon>
        <taxon>Viridiplantae</taxon>
        <taxon>Streptophyta</taxon>
        <taxon>Embryophyta</taxon>
        <taxon>Tracheophyta</taxon>
        <taxon>Spermatophyta</taxon>
        <taxon>Magnoliopsida</taxon>
        <taxon>eudicotyledons</taxon>
        <taxon>Gunneridae</taxon>
        <taxon>Pentapetalae</taxon>
        <taxon>asterids</taxon>
        <taxon>lamiids</taxon>
        <taxon>Solanales</taxon>
        <taxon>Solanaceae</taxon>
        <taxon>Nicotianoideae</taxon>
        <taxon>Nicotianeae</taxon>
        <taxon>Nicotiana</taxon>
    </lineage>
</organism>
<protein>
    <submittedName>
        <fullName evidence="2">Uncharacterized protein LOC142169580</fullName>
    </submittedName>
</protein>
<name>A0AC58SRG3_TOBAC</name>
<reference evidence="2" key="2">
    <citation type="submission" date="2025-08" db="UniProtKB">
        <authorList>
            <consortium name="RefSeq"/>
        </authorList>
    </citation>
    <scope>IDENTIFICATION</scope>
    <source>
        <tissue evidence="2">Leaf</tissue>
    </source>
</reference>
<sequence length="440" mass="51092">MFTWLYDDMPRLSTNIVSNRLPTDPVKPPVKQEPRKFKPDLSLRIKQEVTKQIEANVVRVTNYPTWLANIIPVPKKDGKIRICVNYRDHNKARPKYYFPLPNIHILIDNCAKNELQSFMDCFAGFHQILMHEEDAEKIAFTTPWGVYWVEMFFDGAANFKGVGIGAVLIIELGQHYPTSAKIRFPYTNNMAEYEACILMIRMEVDINIKELLVVGDTDMLIHQVQGEWTTKNVKILLYLHCHPDKYYIGPIEIEIRDQHAYYFHVNEEPNGKPRYYDIKRLLETREYPKNAANSQKRALRRLVNHFFLNGEFLYRRTPNLGLLRCVDVAEATRLLEEIHVGMCGPHINGFTLAKKILRAGYFWMTMESDSVLYVQKCHQSQIHGDFIQVPLNELNVMGSPCPFAAWCMDVIKPIRPVASNGHCVILVEIDYITKWVEVST</sequence>
<evidence type="ECO:0000313" key="1">
    <source>
        <dbReference type="Proteomes" id="UP000790787"/>
    </source>
</evidence>